<dbReference type="EMBL" id="JACHJP010000002">
    <property type="protein sequence ID" value="MBB4916049.1"/>
    <property type="molecule type" value="Genomic_DNA"/>
</dbReference>
<protein>
    <recommendedName>
        <fullName evidence="2">DUF1648 domain-containing protein</fullName>
    </recommendedName>
</protein>
<feature type="transmembrane region" description="Helical" evidence="1">
    <location>
        <begin position="205"/>
        <end position="225"/>
    </location>
</feature>
<feature type="transmembrane region" description="Helical" evidence="1">
    <location>
        <begin position="87"/>
        <end position="112"/>
    </location>
</feature>
<keyword evidence="1" id="KW-0812">Transmembrane</keyword>
<dbReference type="RefSeq" id="WP_184714888.1">
    <property type="nucleotide sequence ID" value="NZ_JACHJP010000002.1"/>
</dbReference>
<feature type="transmembrane region" description="Helical" evidence="1">
    <location>
        <begin position="124"/>
        <end position="144"/>
    </location>
</feature>
<reference evidence="3 4" key="1">
    <citation type="submission" date="2020-08" db="EMBL/GenBank/DDBJ databases">
        <title>Genomic Encyclopedia of Type Strains, Phase III (KMG-III): the genomes of soil and plant-associated and newly described type strains.</title>
        <authorList>
            <person name="Whitman W."/>
        </authorList>
    </citation>
    <scope>NUCLEOTIDE SEQUENCE [LARGE SCALE GENOMIC DNA]</scope>
    <source>
        <strain evidence="3 4">CECT 8840</strain>
    </source>
</reference>
<keyword evidence="1" id="KW-1133">Transmembrane helix</keyword>
<sequence length="325" mass="33223">MTSKGRAVLALGGGVLVTAAVAGIPLALRDRLPDPLATHWNGAGTPNGHMSFTTALWAGLALWGVAWIVLTVLALRGPALATRLGRASWTGFLFGWAVLAVGMQGTTVAANLDAADWRQAGLPVWQAIAVSLAALAVGVLAGFLGRGAPDPHRDPAALPTVRLRAGRRAVWVSRASNGWLLGLSLASLAGALVCAVLAVTGVLEGSALTLLGALALATLVGLATCSTRVRVDENGLRVGFGLFGGLARRTPIDRIESAWVETRSPTEVGGWGVRGVPGAGRVTFMLRGGECLVIRRVTGGEFAVSVDDAGNGAALLNAYVAEAAH</sequence>
<accession>A0A7W7VN25</accession>
<feature type="transmembrane region" description="Helical" evidence="1">
    <location>
        <begin position="55"/>
        <end position="75"/>
    </location>
</feature>
<dbReference type="InterPro" id="IPR012867">
    <property type="entry name" value="DUF1648"/>
</dbReference>
<evidence type="ECO:0000256" key="1">
    <source>
        <dbReference type="SAM" id="Phobius"/>
    </source>
</evidence>
<gene>
    <name evidence="3" type="ORF">FHS44_003134</name>
</gene>
<feature type="transmembrane region" description="Helical" evidence="1">
    <location>
        <begin position="178"/>
        <end position="199"/>
    </location>
</feature>
<proteinExistence type="predicted"/>
<evidence type="ECO:0000313" key="3">
    <source>
        <dbReference type="EMBL" id="MBB4916049.1"/>
    </source>
</evidence>
<comment type="caution">
    <text evidence="3">The sequence shown here is derived from an EMBL/GenBank/DDBJ whole genome shotgun (WGS) entry which is preliminary data.</text>
</comment>
<dbReference type="Proteomes" id="UP000552644">
    <property type="component" value="Unassembled WGS sequence"/>
</dbReference>
<organism evidence="3 4">
    <name type="scientific">Streptosporangium saharense</name>
    <dbReference type="NCBI Taxonomy" id="1706840"/>
    <lineage>
        <taxon>Bacteria</taxon>
        <taxon>Bacillati</taxon>
        <taxon>Actinomycetota</taxon>
        <taxon>Actinomycetes</taxon>
        <taxon>Streptosporangiales</taxon>
        <taxon>Streptosporangiaceae</taxon>
        <taxon>Streptosporangium</taxon>
    </lineage>
</organism>
<keyword evidence="1" id="KW-0472">Membrane</keyword>
<dbReference type="AlphaFoldDB" id="A0A7W7VN25"/>
<dbReference type="Pfam" id="PF07853">
    <property type="entry name" value="DUF1648"/>
    <property type="match status" value="1"/>
</dbReference>
<feature type="domain" description="DUF1648" evidence="2">
    <location>
        <begin position="17"/>
        <end position="57"/>
    </location>
</feature>
<evidence type="ECO:0000259" key="2">
    <source>
        <dbReference type="Pfam" id="PF07853"/>
    </source>
</evidence>
<name>A0A7W7VN25_9ACTN</name>
<evidence type="ECO:0000313" key="4">
    <source>
        <dbReference type="Proteomes" id="UP000552644"/>
    </source>
</evidence>
<keyword evidence="4" id="KW-1185">Reference proteome</keyword>